<dbReference type="Proteomes" id="UP001163046">
    <property type="component" value="Unassembled WGS sequence"/>
</dbReference>
<evidence type="ECO:0000313" key="2">
    <source>
        <dbReference type="Proteomes" id="UP001163046"/>
    </source>
</evidence>
<reference evidence="1" key="1">
    <citation type="submission" date="2023-01" db="EMBL/GenBank/DDBJ databases">
        <title>Genome assembly of the deep-sea coral Lophelia pertusa.</title>
        <authorList>
            <person name="Herrera S."/>
            <person name="Cordes E."/>
        </authorList>
    </citation>
    <scope>NUCLEOTIDE SEQUENCE</scope>
    <source>
        <strain evidence="1">USNM1676648</strain>
        <tissue evidence="1">Polyp</tissue>
    </source>
</reference>
<dbReference type="AlphaFoldDB" id="A0A9W9YVK0"/>
<accession>A0A9W9YVK0</accession>
<gene>
    <name evidence="1" type="ORF">OS493_033830</name>
</gene>
<name>A0A9W9YVK0_9CNID</name>
<protein>
    <submittedName>
        <fullName evidence="1">Uncharacterized protein</fullName>
    </submittedName>
</protein>
<organism evidence="1 2">
    <name type="scientific">Desmophyllum pertusum</name>
    <dbReference type="NCBI Taxonomy" id="174260"/>
    <lineage>
        <taxon>Eukaryota</taxon>
        <taxon>Metazoa</taxon>
        <taxon>Cnidaria</taxon>
        <taxon>Anthozoa</taxon>
        <taxon>Hexacorallia</taxon>
        <taxon>Scleractinia</taxon>
        <taxon>Caryophylliina</taxon>
        <taxon>Caryophylliidae</taxon>
        <taxon>Desmophyllum</taxon>
    </lineage>
</organism>
<comment type="caution">
    <text evidence="1">The sequence shown here is derived from an EMBL/GenBank/DDBJ whole genome shotgun (WGS) entry which is preliminary data.</text>
</comment>
<proteinExistence type="predicted"/>
<sequence>MCSTIWPVMTDVVEIPRKSGEQISFIFLGHKRLCVATFTERFNRSELSLSKPWVSEEHNSDWIGLRCARANHVIMPCARDESRVEASSL</sequence>
<evidence type="ECO:0000313" key="1">
    <source>
        <dbReference type="EMBL" id="KAJ7370205.1"/>
    </source>
</evidence>
<keyword evidence="2" id="KW-1185">Reference proteome</keyword>
<dbReference type="EMBL" id="MU826871">
    <property type="protein sequence ID" value="KAJ7370205.1"/>
    <property type="molecule type" value="Genomic_DNA"/>
</dbReference>